<dbReference type="PANTHER" id="PTHR14826:SF12">
    <property type="entry name" value="ANGIOMOTIN-LIKE PROTEIN 1"/>
    <property type="match status" value="1"/>
</dbReference>
<evidence type="ECO:0000256" key="1">
    <source>
        <dbReference type="ARBA" id="ARBA00004282"/>
    </source>
</evidence>
<dbReference type="GO" id="GO:0030036">
    <property type="term" value="P:actin cytoskeleton organization"/>
    <property type="evidence" value="ECO:0007669"/>
    <property type="project" value="TreeGrafter"/>
</dbReference>
<feature type="region of interest" description="Disordered" evidence="7">
    <location>
        <begin position="713"/>
        <end position="764"/>
    </location>
</feature>
<dbReference type="InterPro" id="IPR009114">
    <property type="entry name" value="Angiomotin"/>
</dbReference>
<feature type="region of interest" description="Disordered" evidence="7">
    <location>
        <begin position="191"/>
        <end position="236"/>
    </location>
</feature>
<sequence length="896" mass="99361">MRGSEDAAAGTVLQRLIQEQLRYGTPTENMNLLAIQHQATGSAGPAHPTNNFSSTENLTQEDPQMVYQSARQEPQGQEHQVDNTVMEKQVRSTQPQQNNEELPTYEEAKAQSQFFRGQQPPPPQQQQQQGAVGHGYYMAGGASQKARTEGRPTVNRANSGQAHKDEALKELKQGHVRSLSERIMQLSLERNGAKQHLPGPGTGKGFKAGGGPSPAQPAAKVLDPRGPPPEYPFKTKQMMSPVGKTQEHGLFYSDQHPGMLHEMVKPYPAPQPARTEVAVLRYQPPPEYGVTSRPCQLPFPSTVQQHSPMSSQNSSVSGPLHSVSLPPPPPMTLAASQPTPAASPSQQLGPDAFAIVERAQQMVEILTEENRVLHQELQGYYDNTDKLHKFEKELQRISEAYESLVKSTTKRESLDKAMRNKLEGEIRRLHDFNRDLRDRLETANRQLSSREYDGHEDRVAEGLYASQNKEFLKEKEKLEMELAAVRTASEDHRRHIEILDQALSNAQARVIKLEEELREKQAYVEKVEKLQQALTQLQSACEKREQMERRLRTWLERELDALRTQQVRGGALGVWRMRSVKAMELSTCCPPGSALCPEDSGVNESLLSSVVQHRERILALEADMTKWEQKYVEESAIRHFAMNAAATAAAERDTTIINHSRNGSYGESSLEAHIWQEEGEVMQATRRCQDMEYTIKNLHAKIIEKDAMIKVLQQRSRKDAGKTDSSSLRPARSVPSIAAATGTHSRQTSLTSSQLAEERKEEKTWKGSIGLLLGKEPHEHASTPMLPTPPATGLSPAALVTSASSAHAKTGSKDSSTQTDKSAELFWPSVASLPTRGRLSGTPSNSPVLKHPAAKSTAEKLENSPGHGKSPDHKGRVSSLLHKPEFPDGEMMEVLI</sequence>
<dbReference type="Proteomes" id="UP000265300">
    <property type="component" value="Unplaced"/>
</dbReference>
<feature type="compositionally biased region" description="Polar residues" evidence="7">
    <location>
        <begin position="301"/>
        <end position="313"/>
    </location>
</feature>
<reference evidence="10" key="1">
    <citation type="submission" date="2025-08" db="UniProtKB">
        <authorList>
            <consortium name="RefSeq"/>
        </authorList>
    </citation>
    <scope>IDENTIFICATION</scope>
</reference>
<comment type="similarity">
    <text evidence="2">Belongs to the angiomotin family.</text>
</comment>
<evidence type="ECO:0000256" key="4">
    <source>
        <dbReference type="ARBA" id="ARBA00022949"/>
    </source>
</evidence>
<dbReference type="OrthoDB" id="5974715at2759"/>
<feature type="compositionally biased region" description="Polar residues" evidence="7">
    <location>
        <begin position="801"/>
        <end position="820"/>
    </location>
</feature>
<dbReference type="InterPro" id="IPR024646">
    <property type="entry name" value="Angiomotin_C"/>
</dbReference>
<dbReference type="InParanoid" id="A0A340XVQ3"/>
<accession>A0A340XVQ3</accession>
<dbReference type="PRINTS" id="PR01807">
    <property type="entry name" value="ANGIOMOTIN"/>
</dbReference>
<dbReference type="FunCoup" id="A0A340XVQ3">
    <property type="interactions" value="888"/>
</dbReference>
<dbReference type="GO" id="GO:0030334">
    <property type="term" value="P:regulation of cell migration"/>
    <property type="evidence" value="ECO:0007669"/>
    <property type="project" value="TreeGrafter"/>
</dbReference>
<keyword evidence="9" id="KW-1185">Reference proteome</keyword>
<dbReference type="GeneID" id="103079429"/>
<dbReference type="GO" id="GO:0005923">
    <property type="term" value="C:bicellular tight junction"/>
    <property type="evidence" value="ECO:0007669"/>
    <property type="project" value="TreeGrafter"/>
</dbReference>
<protein>
    <submittedName>
        <fullName evidence="10">Angiomotin-like protein 1</fullName>
    </submittedName>
</protein>
<keyword evidence="4" id="KW-0965">Cell junction</keyword>
<dbReference type="RefSeq" id="XP_007464252.1">
    <property type="nucleotide sequence ID" value="XM_007464190.1"/>
</dbReference>
<feature type="compositionally biased region" description="Polar residues" evidence="7">
    <location>
        <begin position="742"/>
        <end position="755"/>
    </location>
</feature>
<dbReference type="GO" id="GO:0031410">
    <property type="term" value="C:cytoplasmic vesicle"/>
    <property type="evidence" value="ECO:0007669"/>
    <property type="project" value="TreeGrafter"/>
</dbReference>
<feature type="region of interest" description="Disordered" evidence="7">
    <location>
        <begin position="141"/>
        <end position="164"/>
    </location>
</feature>
<evidence type="ECO:0000256" key="7">
    <source>
        <dbReference type="SAM" id="MobiDB-lite"/>
    </source>
</evidence>
<dbReference type="CTD" id="154810"/>
<feature type="region of interest" description="Disordered" evidence="7">
    <location>
        <begin position="301"/>
        <end position="347"/>
    </location>
</feature>
<proteinExistence type="inferred from homology"/>
<dbReference type="AlphaFoldDB" id="A0A340XVQ3"/>
<feature type="compositionally biased region" description="Low complexity" evidence="7">
    <location>
        <begin position="332"/>
        <end position="347"/>
    </location>
</feature>
<evidence type="ECO:0000256" key="5">
    <source>
        <dbReference type="ARBA" id="ARBA00023054"/>
    </source>
</evidence>
<keyword evidence="3" id="KW-0597">Phosphoprotein</keyword>
<dbReference type="KEGG" id="lve:103079429"/>
<keyword evidence="5 6" id="KW-0175">Coiled coil</keyword>
<name>A0A340XVQ3_LIPVE</name>
<dbReference type="GO" id="GO:0035329">
    <property type="term" value="P:hippo signaling"/>
    <property type="evidence" value="ECO:0007669"/>
    <property type="project" value="TreeGrafter"/>
</dbReference>
<gene>
    <name evidence="10" type="primary">AMOTL1</name>
</gene>
<feature type="region of interest" description="Disordered" evidence="7">
    <location>
        <begin position="778"/>
        <end position="889"/>
    </location>
</feature>
<evidence type="ECO:0000313" key="9">
    <source>
        <dbReference type="Proteomes" id="UP000265300"/>
    </source>
</evidence>
<feature type="compositionally biased region" description="Low complexity" evidence="7">
    <location>
        <begin position="314"/>
        <end position="324"/>
    </location>
</feature>
<feature type="region of interest" description="Disordered" evidence="7">
    <location>
        <begin position="113"/>
        <end position="132"/>
    </location>
</feature>
<feature type="domain" description="Angiomotin C-terminal" evidence="8">
    <location>
        <begin position="523"/>
        <end position="750"/>
    </location>
</feature>
<organism evidence="9 10">
    <name type="scientific">Lipotes vexillifer</name>
    <name type="common">Yangtze river dolphin</name>
    <dbReference type="NCBI Taxonomy" id="118797"/>
    <lineage>
        <taxon>Eukaryota</taxon>
        <taxon>Metazoa</taxon>
        <taxon>Chordata</taxon>
        <taxon>Craniata</taxon>
        <taxon>Vertebrata</taxon>
        <taxon>Euteleostomi</taxon>
        <taxon>Mammalia</taxon>
        <taxon>Eutheria</taxon>
        <taxon>Laurasiatheria</taxon>
        <taxon>Artiodactyla</taxon>
        <taxon>Whippomorpha</taxon>
        <taxon>Cetacea</taxon>
        <taxon>Odontoceti</taxon>
        <taxon>Lipotidae</taxon>
        <taxon>Lipotes</taxon>
    </lineage>
</organism>
<evidence type="ECO:0000256" key="3">
    <source>
        <dbReference type="ARBA" id="ARBA00022553"/>
    </source>
</evidence>
<evidence type="ECO:0000313" key="10">
    <source>
        <dbReference type="RefSeq" id="XP_007464252.1"/>
    </source>
</evidence>
<dbReference type="GO" id="GO:0001525">
    <property type="term" value="P:angiogenesis"/>
    <property type="evidence" value="ECO:0007669"/>
    <property type="project" value="TreeGrafter"/>
</dbReference>
<comment type="subcellular location">
    <subcellularLocation>
        <location evidence="1">Cell junction</location>
    </subcellularLocation>
</comment>
<feature type="compositionally biased region" description="Gly residues" evidence="7">
    <location>
        <begin position="200"/>
        <end position="212"/>
    </location>
</feature>
<dbReference type="GO" id="GO:0005886">
    <property type="term" value="C:plasma membrane"/>
    <property type="evidence" value="ECO:0007669"/>
    <property type="project" value="TreeGrafter"/>
</dbReference>
<evidence type="ECO:0000256" key="6">
    <source>
        <dbReference type="SAM" id="Coils"/>
    </source>
</evidence>
<dbReference type="Pfam" id="PF12240">
    <property type="entry name" value="Angiomotin_C"/>
    <property type="match status" value="1"/>
</dbReference>
<dbReference type="InterPro" id="IPR051747">
    <property type="entry name" value="Angiomotin-like"/>
</dbReference>
<feature type="coiled-coil region" evidence="6">
    <location>
        <begin position="356"/>
        <end position="557"/>
    </location>
</feature>
<dbReference type="STRING" id="118797.A0A340XVQ3"/>
<dbReference type="PANTHER" id="PTHR14826">
    <property type="entry name" value="ANGIOMOTIN"/>
    <property type="match status" value="1"/>
</dbReference>
<dbReference type="GO" id="GO:0003365">
    <property type="term" value="P:establishment of cell polarity involved in ameboidal cell migration"/>
    <property type="evidence" value="ECO:0007669"/>
    <property type="project" value="TreeGrafter"/>
</dbReference>
<evidence type="ECO:0000256" key="2">
    <source>
        <dbReference type="ARBA" id="ARBA00010300"/>
    </source>
</evidence>
<evidence type="ECO:0000259" key="8">
    <source>
        <dbReference type="Pfam" id="PF12240"/>
    </source>
</evidence>